<protein>
    <submittedName>
        <fullName evidence="2">Uncharacterized protein</fullName>
    </submittedName>
</protein>
<proteinExistence type="predicted"/>
<keyword evidence="1" id="KW-0472">Membrane</keyword>
<evidence type="ECO:0000313" key="2">
    <source>
        <dbReference type="EMBL" id="TQR10835.1"/>
    </source>
</evidence>
<name>A0A544T082_9BACI</name>
<dbReference type="EMBL" id="VDGH01000010">
    <property type="protein sequence ID" value="TQR10835.1"/>
    <property type="molecule type" value="Genomic_DNA"/>
</dbReference>
<dbReference type="RefSeq" id="WP_142540155.1">
    <property type="nucleotide sequence ID" value="NZ_BMIE01000008.1"/>
</dbReference>
<organism evidence="2 3">
    <name type="scientific">Psychrobacillus lasiicapitis</name>
    <dbReference type="NCBI Taxonomy" id="1636719"/>
    <lineage>
        <taxon>Bacteria</taxon>
        <taxon>Bacillati</taxon>
        <taxon>Bacillota</taxon>
        <taxon>Bacilli</taxon>
        <taxon>Bacillales</taxon>
        <taxon>Bacillaceae</taxon>
        <taxon>Psychrobacillus</taxon>
    </lineage>
</organism>
<reference evidence="2 3" key="1">
    <citation type="submission" date="2019-05" db="EMBL/GenBank/DDBJ databases">
        <title>Psychrobacillus vulpis sp. nov., a new species isolated from feces of a red fox that inhabits in The Tablas de Daimiel Natural Park, Albacete, Spain.</title>
        <authorList>
            <person name="Rodriguez M."/>
            <person name="Reina J.C."/>
            <person name="Bejar V."/>
            <person name="Llamas I."/>
        </authorList>
    </citation>
    <scope>NUCLEOTIDE SEQUENCE [LARGE SCALE GENOMIC DNA]</scope>
    <source>
        <strain evidence="2 3">NEAU-3TGS17</strain>
    </source>
</reference>
<evidence type="ECO:0000256" key="1">
    <source>
        <dbReference type="SAM" id="Phobius"/>
    </source>
</evidence>
<keyword evidence="3" id="KW-1185">Reference proteome</keyword>
<feature type="transmembrane region" description="Helical" evidence="1">
    <location>
        <begin position="51"/>
        <end position="72"/>
    </location>
</feature>
<dbReference type="Proteomes" id="UP000317316">
    <property type="component" value="Unassembled WGS sequence"/>
</dbReference>
<sequence length="539" mass="62740">MDDKRLEQRLHLLKDSYERIPSEIDVDAILNEIEEVQVNEKKNKGTKWQRVTVWAVSIASVFIIGVLSADYLEGGGIKNSQKKQEELEQTDDLIEYANSLKDQYEKEREKRRQVLGIPVKDFKTLSFVQQADGFASSIDYFSKQTYDSNYSTSKDRYKELFEKAVNNIHLPSEMVDDILKQQEKLDEEKTSEFFNSYYSKIIDLKIYFNKKQNVTKNQMVSLEAEGLYFENGKFHFKGNDNYLALKAFLAPPVAGYFKMLEQEPYTYAGELVYSLEDSVAAMLIFENSLLESFDYYSNISTMKAYYTEIFHAVVKGTKDQSIYGDDGKVKEEYRQLWKAMMSQTSNSPVNYILPPIVKEFEASNWRKSDSWESLNNRDIDDALHLAINGDLGQFIENPLTGNNETPVDDNFAQRIHALYKLFAGTYDQTVLKDAKPEEIVGLYYYCAQLGDEVTKYELYIKDDQYQRIPKEEYMKASHQKITDFRNEFSSLHFEQRSDKEGYVVLTLHPDRTLYLHDEVIGFAMIHTENGWRAAFMPTQ</sequence>
<dbReference type="OrthoDB" id="2725889at2"/>
<keyword evidence="1" id="KW-1133">Transmembrane helix</keyword>
<gene>
    <name evidence="2" type="ORF">FG382_17415</name>
</gene>
<accession>A0A544T082</accession>
<evidence type="ECO:0000313" key="3">
    <source>
        <dbReference type="Proteomes" id="UP000317316"/>
    </source>
</evidence>
<dbReference type="AlphaFoldDB" id="A0A544T082"/>
<comment type="caution">
    <text evidence="2">The sequence shown here is derived from an EMBL/GenBank/DDBJ whole genome shotgun (WGS) entry which is preliminary data.</text>
</comment>
<keyword evidence="1" id="KW-0812">Transmembrane</keyword>